<keyword evidence="3" id="KW-1185">Reference proteome</keyword>
<name>A0AAD9ZQG4_9ROSI</name>
<dbReference type="Pfam" id="PF12796">
    <property type="entry name" value="Ank_2"/>
    <property type="match status" value="1"/>
</dbReference>
<dbReference type="SMART" id="SM00248">
    <property type="entry name" value="ANK"/>
    <property type="match status" value="3"/>
</dbReference>
<dbReference type="PROSITE" id="PS50297">
    <property type="entry name" value="ANK_REP_REGION"/>
    <property type="match status" value="1"/>
</dbReference>
<keyword evidence="1" id="KW-0040">ANK repeat</keyword>
<feature type="repeat" description="ANK" evidence="1">
    <location>
        <begin position="85"/>
        <end position="117"/>
    </location>
</feature>
<dbReference type="InterPro" id="IPR002110">
    <property type="entry name" value="Ankyrin_rpt"/>
</dbReference>
<dbReference type="PANTHER" id="PTHR24121:SF29">
    <property type="match status" value="1"/>
</dbReference>
<dbReference type="PROSITE" id="PS50088">
    <property type="entry name" value="ANK_REPEAT"/>
    <property type="match status" value="1"/>
</dbReference>
<reference evidence="2" key="1">
    <citation type="journal article" date="2023" name="Plant J.">
        <title>Genome sequences and population genomics provide insights into the demographic history, inbreeding, and mutation load of two 'living fossil' tree species of Dipteronia.</title>
        <authorList>
            <person name="Feng Y."/>
            <person name="Comes H.P."/>
            <person name="Chen J."/>
            <person name="Zhu S."/>
            <person name="Lu R."/>
            <person name="Zhang X."/>
            <person name="Li P."/>
            <person name="Qiu J."/>
            <person name="Olsen K.M."/>
            <person name="Qiu Y."/>
        </authorList>
    </citation>
    <scope>NUCLEOTIDE SEQUENCE</scope>
    <source>
        <strain evidence="2">NBL</strain>
    </source>
</reference>
<evidence type="ECO:0000313" key="3">
    <source>
        <dbReference type="Proteomes" id="UP001281410"/>
    </source>
</evidence>
<comment type="caution">
    <text evidence="2">The sequence shown here is derived from an EMBL/GenBank/DDBJ whole genome shotgun (WGS) entry which is preliminary data.</text>
</comment>
<protein>
    <submittedName>
        <fullName evidence="2">Uncharacterized protein</fullName>
    </submittedName>
</protein>
<dbReference type="PANTHER" id="PTHR24121">
    <property type="entry name" value="NO MECHANORECEPTOR POTENTIAL C, ISOFORM D-RELATED"/>
    <property type="match status" value="1"/>
</dbReference>
<accession>A0AAD9ZQG4</accession>
<sequence>MDDSRTKKLYRNVLDNDWNALKKDLLPFEEDVDQLKLLLRPISVHGDSIIHLVVHSGTEEPLKQILCRAQDLDLLHCFTRSVNIYGNTVLHEAAISGNLAAVKLLVRKNKELLEMENDSKETPLFKAAAFGNTKIVNFLASCEGQTVDGTKQLNDIHRKNKNGDTVLFAAVHFLLLCKGNILEQP</sequence>
<dbReference type="SUPFAM" id="SSF48403">
    <property type="entry name" value="Ankyrin repeat"/>
    <property type="match status" value="1"/>
</dbReference>
<organism evidence="2 3">
    <name type="scientific">Dipteronia sinensis</name>
    <dbReference type="NCBI Taxonomy" id="43782"/>
    <lineage>
        <taxon>Eukaryota</taxon>
        <taxon>Viridiplantae</taxon>
        <taxon>Streptophyta</taxon>
        <taxon>Embryophyta</taxon>
        <taxon>Tracheophyta</taxon>
        <taxon>Spermatophyta</taxon>
        <taxon>Magnoliopsida</taxon>
        <taxon>eudicotyledons</taxon>
        <taxon>Gunneridae</taxon>
        <taxon>Pentapetalae</taxon>
        <taxon>rosids</taxon>
        <taxon>malvids</taxon>
        <taxon>Sapindales</taxon>
        <taxon>Sapindaceae</taxon>
        <taxon>Hippocastanoideae</taxon>
        <taxon>Acereae</taxon>
        <taxon>Dipteronia</taxon>
    </lineage>
</organism>
<dbReference type="EMBL" id="JANJYJ010000009">
    <property type="protein sequence ID" value="KAK3188519.1"/>
    <property type="molecule type" value="Genomic_DNA"/>
</dbReference>
<evidence type="ECO:0000313" key="2">
    <source>
        <dbReference type="EMBL" id="KAK3188519.1"/>
    </source>
</evidence>
<dbReference type="Proteomes" id="UP001281410">
    <property type="component" value="Unassembled WGS sequence"/>
</dbReference>
<dbReference type="Gene3D" id="1.25.40.20">
    <property type="entry name" value="Ankyrin repeat-containing domain"/>
    <property type="match status" value="1"/>
</dbReference>
<dbReference type="AlphaFoldDB" id="A0AAD9ZQG4"/>
<evidence type="ECO:0000256" key="1">
    <source>
        <dbReference type="PROSITE-ProRule" id="PRU00023"/>
    </source>
</evidence>
<proteinExistence type="predicted"/>
<dbReference type="InterPro" id="IPR036770">
    <property type="entry name" value="Ankyrin_rpt-contain_sf"/>
</dbReference>
<gene>
    <name evidence="2" type="ORF">Dsin_028080</name>
</gene>